<name>A0ACA9QUR0_9GLOM</name>
<organism evidence="1 2">
    <name type="scientific">Racocetra persica</name>
    <dbReference type="NCBI Taxonomy" id="160502"/>
    <lineage>
        <taxon>Eukaryota</taxon>
        <taxon>Fungi</taxon>
        <taxon>Fungi incertae sedis</taxon>
        <taxon>Mucoromycota</taxon>
        <taxon>Glomeromycotina</taxon>
        <taxon>Glomeromycetes</taxon>
        <taxon>Diversisporales</taxon>
        <taxon>Gigasporaceae</taxon>
        <taxon>Racocetra</taxon>
    </lineage>
</organism>
<feature type="non-terminal residue" evidence="1">
    <location>
        <position position="1"/>
    </location>
</feature>
<dbReference type="Proteomes" id="UP000789920">
    <property type="component" value="Unassembled WGS sequence"/>
</dbReference>
<gene>
    <name evidence="1" type="ORF">RPERSI_LOCUS15708</name>
</gene>
<evidence type="ECO:0000313" key="2">
    <source>
        <dbReference type="Proteomes" id="UP000789920"/>
    </source>
</evidence>
<reference evidence="1" key="1">
    <citation type="submission" date="2021-06" db="EMBL/GenBank/DDBJ databases">
        <authorList>
            <person name="Kallberg Y."/>
            <person name="Tangrot J."/>
            <person name="Rosling A."/>
        </authorList>
    </citation>
    <scope>NUCLEOTIDE SEQUENCE</scope>
    <source>
        <strain evidence="1">MA461A</strain>
    </source>
</reference>
<proteinExistence type="predicted"/>
<accession>A0ACA9QUR0</accession>
<sequence length="283" mass="33040">QSEVTTKMRSLDTTIPVYREAVIDDIEDFLLTIKDMQRPRNMIRKQSVLGYICICWNVKRENKLEMKITVKTLKQDEKESVKELNEPYHSKIEDCYLKNYDKTKKKAVEMEEYNRDKSYNKQNDPTSPDTTSNINKSDVDIDSLVTKLAALKINCVNQEDQSKHDQVENLIQNIVTKTIKDMNKRPSQPCTTKPQMCYLCQEVGHIVKECPKQNKGTEQSKNALKFDNVDIRMVEFTEIRPKITSKYLKAELLDDGVGYDIRPVVKRKREDTTIESVEYLNKK</sequence>
<dbReference type="EMBL" id="CAJVQC010038004">
    <property type="protein sequence ID" value="CAG8765168.1"/>
    <property type="molecule type" value="Genomic_DNA"/>
</dbReference>
<evidence type="ECO:0000313" key="1">
    <source>
        <dbReference type="EMBL" id="CAG8765168.1"/>
    </source>
</evidence>
<protein>
    <submittedName>
        <fullName evidence="1">16348_t:CDS:1</fullName>
    </submittedName>
</protein>
<keyword evidence="2" id="KW-1185">Reference proteome</keyword>
<comment type="caution">
    <text evidence="1">The sequence shown here is derived from an EMBL/GenBank/DDBJ whole genome shotgun (WGS) entry which is preliminary data.</text>
</comment>